<evidence type="ECO:0000313" key="3">
    <source>
        <dbReference type="EMBL" id="TFF40878.1"/>
    </source>
</evidence>
<keyword evidence="2 3" id="KW-0808">Transferase</keyword>
<dbReference type="OrthoDB" id="9794601at2"/>
<dbReference type="Pfam" id="PF01531">
    <property type="entry name" value="Glyco_transf_11"/>
    <property type="match status" value="1"/>
</dbReference>
<keyword evidence="1 3" id="KW-0328">Glycosyltransferase</keyword>
<dbReference type="RefSeq" id="WP_133229552.1">
    <property type="nucleotide sequence ID" value="NZ_SOZE01000001.1"/>
</dbReference>
<dbReference type="AlphaFoldDB" id="A0A4Y8SPN2"/>
<keyword evidence="4" id="KW-1185">Reference proteome</keyword>
<protein>
    <submittedName>
        <fullName evidence="3">Alpha-1,2-fucosyltransferase</fullName>
    </submittedName>
</protein>
<evidence type="ECO:0000313" key="4">
    <source>
        <dbReference type="Proteomes" id="UP000297540"/>
    </source>
</evidence>
<reference evidence="3 4" key="1">
    <citation type="journal article" date="2017" name="Int. J. Syst. Evol. Microbiol.">
        <title>Mucilaginibacterpsychrotolerans sp. nov., isolated from peatlands.</title>
        <authorList>
            <person name="Deng Y."/>
            <person name="Shen L."/>
            <person name="Xu B."/>
            <person name="Liu Y."/>
            <person name="Gu Z."/>
            <person name="Liu H."/>
            <person name="Zhou Y."/>
        </authorList>
    </citation>
    <scope>NUCLEOTIDE SEQUENCE [LARGE SCALE GENOMIC DNA]</scope>
    <source>
        <strain evidence="3 4">NH7-4</strain>
    </source>
</reference>
<dbReference type="EMBL" id="SOZE01000001">
    <property type="protein sequence ID" value="TFF40878.1"/>
    <property type="molecule type" value="Genomic_DNA"/>
</dbReference>
<comment type="caution">
    <text evidence="3">The sequence shown here is derived from an EMBL/GenBank/DDBJ whole genome shotgun (WGS) entry which is preliminary data.</text>
</comment>
<sequence length="296" mass="34429">MIVAKLYGGLGNQMFQYSAARGLAKPNETVYLDTKFYTENAKDTESFIARSYELHIFKNLKSSRASGLRYAIFTGKSFLIKAIRARLKPLFQHLHHQGTGYISFTEYVKSQHLYLDGYFQSEKYFSDKRQAILSEFEFPPLDEDNKLIASKMLSAENAVNFHIRRGDYLIPNINSIHGILPLSYYHKALDILKSRYGHLVVFVFSDDVPWAKKNVNTDGLEVIFIERNSAEHSWKDMALMTYCKHHIIANSSFSWWGAWLSTRRGDVFAPYNWFVPPFEFDINDIVPSQWTVLRYE</sequence>
<dbReference type="Proteomes" id="UP000297540">
    <property type="component" value="Unassembled WGS sequence"/>
</dbReference>
<dbReference type="GO" id="GO:0005975">
    <property type="term" value="P:carbohydrate metabolic process"/>
    <property type="evidence" value="ECO:0007669"/>
    <property type="project" value="InterPro"/>
</dbReference>
<organism evidence="3 4">
    <name type="scientific">Mucilaginibacter psychrotolerans</name>
    <dbReference type="NCBI Taxonomy" id="1524096"/>
    <lineage>
        <taxon>Bacteria</taxon>
        <taxon>Pseudomonadati</taxon>
        <taxon>Bacteroidota</taxon>
        <taxon>Sphingobacteriia</taxon>
        <taxon>Sphingobacteriales</taxon>
        <taxon>Sphingobacteriaceae</taxon>
        <taxon>Mucilaginibacter</taxon>
    </lineage>
</organism>
<dbReference type="PANTHER" id="PTHR11927">
    <property type="entry name" value="GALACTOSIDE 2-L-FUCOSYLTRANSFERASE"/>
    <property type="match status" value="1"/>
</dbReference>
<dbReference type="InterPro" id="IPR002516">
    <property type="entry name" value="Glyco_trans_11"/>
</dbReference>
<evidence type="ECO:0000256" key="2">
    <source>
        <dbReference type="ARBA" id="ARBA00022679"/>
    </source>
</evidence>
<dbReference type="PANTHER" id="PTHR11927:SF9">
    <property type="entry name" value="L-FUCOSYLTRANSFERASE"/>
    <property type="match status" value="1"/>
</dbReference>
<dbReference type="GO" id="GO:0016020">
    <property type="term" value="C:membrane"/>
    <property type="evidence" value="ECO:0007669"/>
    <property type="project" value="InterPro"/>
</dbReference>
<dbReference type="GO" id="GO:0008107">
    <property type="term" value="F:galactoside 2-alpha-L-fucosyltransferase activity"/>
    <property type="evidence" value="ECO:0007669"/>
    <property type="project" value="InterPro"/>
</dbReference>
<name>A0A4Y8SPN2_9SPHI</name>
<dbReference type="CDD" id="cd11301">
    <property type="entry name" value="Fut1_Fut2_like"/>
    <property type="match status" value="1"/>
</dbReference>
<gene>
    <name evidence="3" type="ORF">E2R66_01495</name>
</gene>
<accession>A0A4Y8SPN2</accession>
<evidence type="ECO:0000256" key="1">
    <source>
        <dbReference type="ARBA" id="ARBA00022676"/>
    </source>
</evidence>
<proteinExistence type="predicted"/>